<dbReference type="PROSITE" id="PS01152">
    <property type="entry name" value="HESB"/>
    <property type="match status" value="1"/>
</dbReference>
<keyword evidence="3" id="KW-1185">Reference proteome</keyword>
<evidence type="ECO:0000313" key="3">
    <source>
        <dbReference type="Proteomes" id="UP001597460"/>
    </source>
</evidence>
<feature type="domain" description="Core" evidence="1">
    <location>
        <begin position="7"/>
        <end position="112"/>
    </location>
</feature>
<dbReference type="PANTHER" id="PTHR47265">
    <property type="entry name" value="IRON-SULFUR ASSEMBLY PROTEIN ISCA, CHLOROPLASTIC"/>
    <property type="match status" value="1"/>
</dbReference>
<dbReference type="Gene3D" id="2.60.300.12">
    <property type="entry name" value="HesB-like domain"/>
    <property type="match status" value="1"/>
</dbReference>
<dbReference type="InterPro" id="IPR017870">
    <property type="entry name" value="FeS_cluster_insertion_CS"/>
</dbReference>
<evidence type="ECO:0000313" key="2">
    <source>
        <dbReference type="EMBL" id="MFD2532263.1"/>
    </source>
</evidence>
<proteinExistence type="predicted"/>
<dbReference type="InterPro" id="IPR000361">
    <property type="entry name" value="ATAP_core_dom"/>
</dbReference>
<dbReference type="Proteomes" id="UP001597460">
    <property type="component" value="Unassembled WGS sequence"/>
</dbReference>
<reference evidence="3" key="1">
    <citation type="journal article" date="2019" name="Int. J. Syst. Evol. Microbiol.">
        <title>The Global Catalogue of Microorganisms (GCM) 10K type strain sequencing project: providing services to taxonomists for standard genome sequencing and annotation.</title>
        <authorList>
            <consortium name="The Broad Institute Genomics Platform"/>
            <consortium name="The Broad Institute Genome Sequencing Center for Infectious Disease"/>
            <person name="Wu L."/>
            <person name="Ma J."/>
        </authorList>
    </citation>
    <scope>NUCLEOTIDE SEQUENCE [LARGE SCALE GENOMIC DNA]</scope>
    <source>
        <strain evidence="3">KCTC 52042</strain>
    </source>
</reference>
<dbReference type="RefSeq" id="WP_390300553.1">
    <property type="nucleotide sequence ID" value="NZ_JBHULI010000024.1"/>
</dbReference>
<comment type="caution">
    <text evidence="2">The sequence shown here is derived from an EMBL/GenBank/DDBJ whole genome shotgun (WGS) entry which is preliminary data.</text>
</comment>
<dbReference type="Pfam" id="PF01521">
    <property type="entry name" value="Fe-S_biosyn"/>
    <property type="match status" value="1"/>
</dbReference>
<dbReference type="EMBL" id="JBHULI010000024">
    <property type="protein sequence ID" value="MFD2532263.1"/>
    <property type="molecule type" value="Genomic_DNA"/>
</dbReference>
<dbReference type="InterPro" id="IPR016092">
    <property type="entry name" value="ATAP"/>
</dbReference>
<accession>A0ABW5JHP6</accession>
<name>A0ABW5JHP6_9BACT</name>
<dbReference type="NCBIfam" id="TIGR00049">
    <property type="entry name" value="iron-sulfur cluster assembly accessory protein"/>
    <property type="match status" value="1"/>
</dbReference>
<protein>
    <submittedName>
        <fullName evidence="2">HesB/IscA family protein</fullName>
    </submittedName>
</protein>
<dbReference type="InterPro" id="IPR035903">
    <property type="entry name" value="HesB-like_dom_sf"/>
</dbReference>
<organism evidence="2 3">
    <name type="scientific">Gracilimonas halophila</name>
    <dbReference type="NCBI Taxonomy" id="1834464"/>
    <lineage>
        <taxon>Bacteria</taxon>
        <taxon>Pseudomonadati</taxon>
        <taxon>Balneolota</taxon>
        <taxon>Balneolia</taxon>
        <taxon>Balneolales</taxon>
        <taxon>Balneolaceae</taxon>
        <taxon>Gracilimonas</taxon>
    </lineage>
</organism>
<dbReference type="PANTHER" id="PTHR47265:SF1">
    <property type="entry name" value="IRON-SULFUR ASSEMBLY PROTEIN ISCA, CHLOROPLASTIC"/>
    <property type="match status" value="1"/>
</dbReference>
<dbReference type="SUPFAM" id="SSF89360">
    <property type="entry name" value="HesB-like domain"/>
    <property type="match status" value="1"/>
</dbReference>
<sequence>MRSIIEELSITERASERINLIRKEQNVPDDAFLRVGVVSGGCSGLTYDLEFNSDVQPEENDKIFDVEGLKVLVDMRSFLYLAGTELDYTEGLNGQGFHFKNPNATRTCSCGESFSI</sequence>
<dbReference type="InterPro" id="IPR031108">
    <property type="entry name" value="IscA_plant_cyanobact"/>
</dbReference>
<gene>
    <name evidence="2" type="ORF">ACFSVN_07380</name>
</gene>
<evidence type="ECO:0000259" key="1">
    <source>
        <dbReference type="Pfam" id="PF01521"/>
    </source>
</evidence>